<evidence type="ECO:0000313" key="1">
    <source>
        <dbReference type="EMBL" id="KAH3827615.1"/>
    </source>
</evidence>
<organism evidence="1 2">
    <name type="scientific">Dreissena polymorpha</name>
    <name type="common">Zebra mussel</name>
    <name type="synonym">Mytilus polymorpha</name>
    <dbReference type="NCBI Taxonomy" id="45954"/>
    <lineage>
        <taxon>Eukaryota</taxon>
        <taxon>Metazoa</taxon>
        <taxon>Spiralia</taxon>
        <taxon>Lophotrochozoa</taxon>
        <taxon>Mollusca</taxon>
        <taxon>Bivalvia</taxon>
        <taxon>Autobranchia</taxon>
        <taxon>Heteroconchia</taxon>
        <taxon>Euheterodonta</taxon>
        <taxon>Imparidentia</taxon>
        <taxon>Neoheterodontei</taxon>
        <taxon>Myida</taxon>
        <taxon>Dreissenoidea</taxon>
        <taxon>Dreissenidae</taxon>
        <taxon>Dreissena</taxon>
    </lineage>
</organism>
<dbReference type="AlphaFoldDB" id="A0A9D4JWS0"/>
<sequence length="85" mass="9965">MDLAEYLFHLKDKESKAITNAEADHIVKLWSKMSPHLYNQSPSKYKDRHQTQLIKGRFKAPKTTRIQLVPGVQSVRRQENYTTSH</sequence>
<accession>A0A9D4JWS0</accession>
<reference evidence="1" key="1">
    <citation type="journal article" date="2019" name="bioRxiv">
        <title>The Genome of the Zebra Mussel, Dreissena polymorpha: A Resource for Invasive Species Research.</title>
        <authorList>
            <person name="McCartney M.A."/>
            <person name="Auch B."/>
            <person name="Kono T."/>
            <person name="Mallez S."/>
            <person name="Zhang Y."/>
            <person name="Obille A."/>
            <person name="Becker A."/>
            <person name="Abrahante J.E."/>
            <person name="Garbe J."/>
            <person name="Badalamenti J.P."/>
            <person name="Herman A."/>
            <person name="Mangelson H."/>
            <person name="Liachko I."/>
            <person name="Sullivan S."/>
            <person name="Sone E.D."/>
            <person name="Koren S."/>
            <person name="Silverstein K.A.T."/>
            <person name="Beckman K.B."/>
            <person name="Gohl D.M."/>
        </authorList>
    </citation>
    <scope>NUCLEOTIDE SEQUENCE</scope>
    <source>
        <strain evidence="1">Duluth1</strain>
        <tissue evidence="1">Whole animal</tissue>
    </source>
</reference>
<proteinExistence type="predicted"/>
<comment type="caution">
    <text evidence="1">The sequence shown here is derived from an EMBL/GenBank/DDBJ whole genome shotgun (WGS) entry which is preliminary data.</text>
</comment>
<evidence type="ECO:0000313" key="2">
    <source>
        <dbReference type="Proteomes" id="UP000828390"/>
    </source>
</evidence>
<keyword evidence="2" id="KW-1185">Reference proteome</keyword>
<dbReference type="Proteomes" id="UP000828390">
    <property type="component" value="Unassembled WGS sequence"/>
</dbReference>
<gene>
    <name evidence="1" type="ORF">DPMN_129554</name>
</gene>
<name>A0A9D4JWS0_DREPO</name>
<reference evidence="1" key="2">
    <citation type="submission" date="2020-11" db="EMBL/GenBank/DDBJ databases">
        <authorList>
            <person name="McCartney M.A."/>
            <person name="Auch B."/>
            <person name="Kono T."/>
            <person name="Mallez S."/>
            <person name="Becker A."/>
            <person name="Gohl D.M."/>
            <person name="Silverstein K.A.T."/>
            <person name="Koren S."/>
            <person name="Bechman K.B."/>
            <person name="Herman A."/>
            <person name="Abrahante J.E."/>
            <person name="Garbe J."/>
        </authorList>
    </citation>
    <scope>NUCLEOTIDE SEQUENCE</scope>
    <source>
        <strain evidence="1">Duluth1</strain>
        <tissue evidence="1">Whole animal</tissue>
    </source>
</reference>
<dbReference type="EMBL" id="JAIWYP010000005">
    <property type="protein sequence ID" value="KAH3827615.1"/>
    <property type="molecule type" value="Genomic_DNA"/>
</dbReference>
<protein>
    <submittedName>
        <fullName evidence="1">Uncharacterized protein</fullName>
    </submittedName>
</protein>